<reference evidence="2" key="1">
    <citation type="submission" date="2023-03" db="EMBL/GenBank/DDBJ databases">
        <title>Actinoallomurus iriomotensis NBRC 103681.</title>
        <authorList>
            <person name="Ichikawa N."/>
            <person name="Sato H."/>
            <person name="Tonouchi N."/>
        </authorList>
    </citation>
    <scope>NUCLEOTIDE SEQUENCE</scope>
    <source>
        <strain evidence="2">NBRC 103681</strain>
    </source>
</reference>
<feature type="region of interest" description="Disordered" evidence="1">
    <location>
        <begin position="104"/>
        <end position="132"/>
    </location>
</feature>
<dbReference type="AlphaFoldDB" id="A0A9W6VUG8"/>
<name>A0A9W6VUG8_9ACTN</name>
<proteinExistence type="predicted"/>
<sequence>MDSRASTTGPRVAVLGDAPVSSDGPPKRRAARVLPCPYFKAQLDRLGGRMTPIRRAALAAATVAMPAPAVSGRLGTDDDAKASQPAAKVGITVANPAKVLAQGTFPSSMAPGTTVDRNSSGTSCATSRSPRR</sequence>
<gene>
    <name evidence="2" type="ORF">Airi01_078190</name>
</gene>
<organism evidence="2 3">
    <name type="scientific">Actinoallomurus iriomotensis</name>
    <dbReference type="NCBI Taxonomy" id="478107"/>
    <lineage>
        <taxon>Bacteria</taxon>
        <taxon>Bacillati</taxon>
        <taxon>Actinomycetota</taxon>
        <taxon>Actinomycetes</taxon>
        <taxon>Streptosporangiales</taxon>
        <taxon>Thermomonosporaceae</taxon>
        <taxon>Actinoallomurus</taxon>
    </lineage>
</organism>
<evidence type="ECO:0000256" key="1">
    <source>
        <dbReference type="SAM" id="MobiDB-lite"/>
    </source>
</evidence>
<accession>A0A9W6VUG8</accession>
<dbReference type="EMBL" id="BSTJ01000012">
    <property type="protein sequence ID" value="GLY79552.1"/>
    <property type="molecule type" value="Genomic_DNA"/>
</dbReference>
<evidence type="ECO:0000313" key="2">
    <source>
        <dbReference type="EMBL" id="GLY79552.1"/>
    </source>
</evidence>
<protein>
    <submittedName>
        <fullName evidence="2">Uncharacterized protein</fullName>
    </submittedName>
</protein>
<feature type="region of interest" description="Disordered" evidence="1">
    <location>
        <begin position="1"/>
        <end position="29"/>
    </location>
</feature>
<comment type="caution">
    <text evidence="2">The sequence shown here is derived from an EMBL/GenBank/DDBJ whole genome shotgun (WGS) entry which is preliminary data.</text>
</comment>
<evidence type="ECO:0000313" key="3">
    <source>
        <dbReference type="Proteomes" id="UP001165135"/>
    </source>
</evidence>
<dbReference type="Proteomes" id="UP001165135">
    <property type="component" value="Unassembled WGS sequence"/>
</dbReference>